<dbReference type="Proteomes" id="UP000431080">
    <property type="component" value="Unassembled WGS sequence"/>
</dbReference>
<reference evidence="1 2" key="1">
    <citation type="submission" date="2019-10" db="EMBL/GenBank/DDBJ databases">
        <authorList>
            <person name="Nie G."/>
            <person name="Ming H."/>
            <person name="Yi B."/>
        </authorList>
    </citation>
    <scope>NUCLEOTIDE SEQUENCE [LARGE SCALE GENOMIC DNA]</scope>
    <source>
        <strain evidence="1 2">CFH 90414</strain>
    </source>
</reference>
<dbReference type="AlphaFoldDB" id="A0A6I2FH70"/>
<accession>A0A6I2FH70</accession>
<name>A0A6I2FH70_9MICO</name>
<dbReference type="RefSeq" id="WP_153684691.1">
    <property type="nucleotide sequence ID" value="NZ_WJIF01000005.1"/>
</dbReference>
<organism evidence="1 2">
    <name type="scientific">Agromyces agglutinans</name>
    <dbReference type="NCBI Taxonomy" id="2662258"/>
    <lineage>
        <taxon>Bacteria</taxon>
        <taxon>Bacillati</taxon>
        <taxon>Actinomycetota</taxon>
        <taxon>Actinomycetes</taxon>
        <taxon>Micrococcales</taxon>
        <taxon>Microbacteriaceae</taxon>
        <taxon>Agromyces</taxon>
    </lineage>
</organism>
<keyword evidence="2" id="KW-1185">Reference proteome</keyword>
<sequence>MNETVWVALIAVLGTSLGAAISPTISLIRDIAAARTDSRTDRLRAAAEYGTRLLAFEICNPERFDSAAVRRAHREVMDARFELARHLVRGEGNVDRFAEHAIAMVARYTDARRQEAAEYAASRVLDWARGDISPANLHLFEFLPNGPEFVLA</sequence>
<evidence type="ECO:0000313" key="1">
    <source>
        <dbReference type="EMBL" id="MRG60228.1"/>
    </source>
</evidence>
<protein>
    <submittedName>
        <fullName evidence="1">Uncharacterized protein</fullName>
    </submittedName>
</protein>
<dbReference type="EMBL" id="WJIF01000005">
    <property type="protein sequence ID" value="MRG60228.1"/>
    <property type="molecule type" value="Genomic_DNA"/>
</dbReference>
<evidence type="ECO:0000313" key="2">
    <source>
        <dbReference type="Proteomes" id="UP000431080"/>
    </source>
</evidence>
<proteinExistence type="predicted"/>
<gene>
    <name evidence="1" type="ORF">GE115_10160</name>
</gene>
<comment type="caution">
    <text evidence="1">The sequence shown here is derived from an EMBL/GenBank/DDBJ whole genome shotgun (WGS) entry which is preliminary data.</text>
</comment>